<feature type="domain" description="C2" evidence="4">
    <location>
        <begin position="1"/>
        <end position="117"/>
    </location>
</feature>
<reference evidence="5 6" key="1">
    <citation type="submission" date="2014-02" db="EMBL/GenBank/DDBJ databases">
        <title>Transposable element dynamics among asymbiotic and ectomycorrhizal Amanita fungi.</title>
        <authorList>
            <consortium name="DOE Joint Genome Institute"/>
            <person name="Hess J."/>
            <person name="Skrede I."/>
            <person name="Wolfe B."/>
            <person name="LaButti K."/>
            <person name="Ohm R.A."/>
            <person name="Grigoriev I.V."/>
            <person name="Pringle A."/>
        </authorList>
    </citation>
    <scope>NUCLEOTIDE SEQUENCE [LARGE SCALE GENOMIC DNA]</scope>
    <source>
        <strain evidence="5 6">SKay4041</strain>
    </source>
</reference>
<evidence type="ECO:0000313" key="5">
    <source>
        <dbReference type="EMBL" id="PFH50150.1"/>
    </source>
</evidence>
<dbReference type="InterPro" id="IPR050349">
    <property type="entry name" value="WD_LIS1/nudF_dynein_reg"/>
</dbReference>
<evidence type="ECO:0000256" key="3">
    <source>
        <dbReference type="PROSITE-ProRule" id="PRU00221"/>
    </source>
</evidence>
<feature type="repeat" description="WD" evidence="3">
    <location>
        <begin position="1097"/>
        <end position="1128"/>
    </location>
</feature>
<dbReference type="EMBL" id="KZ302010">
    <property type="protein sequence ID" value="PFH50150.1"/>
    <property type="molecule type" value="Genomic_DNA"/>
</dbReference>
<dbReference type="STRING" id="703135.A0A2A9NR15"/>
<name>A0A2A9NR15_9AGAR</name>
<evidence type="ECO:0000259" key="4">
    <source>
        <dbReference type="PROSITE" id="PS50004"/>
    </source>
</evidence>
<keyword evidence="1 3" id="KW-0853">WD repeat</keyword>
<organism evidence="5 6">
    <name type="scientific">Amanita thiersii Skay4041</name>
    <dbReference type="NCBI Taxonomy" id="703135"/>
    <lineage>
        <taxon>Eukaryota</taxon>
        <taxon>Fungi</taxon>
        <taxon>Dikarya</taxon>
        <taxon>Basidiomycota</taxon>
        <taxon>Agaricomycotina</taxon>
        <taxon>Agaricomycetes</taxon>
        <taxon>Agaricomycetidae</taxon>
        <taxon>Agaricales</taxon>
        <taxon>Pluteineae</taxon>
        <taxon>Amanitaceae</taxon>
        <taxon>Amanita</taxon>
    </lineage>
</organism>
<dbReference type="SUPFAM" id="SSF50978">
    <property type="entry name" value="WD40 repeat-like"/>
    <property type="match status" value="1"/>
</dbReference>
<dbReference type="InterPro" id="IPR035892">
    <property type="entry name" value="C2_domain_sf"/>
</dbReference>
<feature type="repeat" description="WD" evidence="3">
    <location>
        <begin position="967"/>
        <end position="1008"/>
    </location>
</feature>
<keyword evidence="2" id="KW-0677">Repeat</keyword>
<dbReference type="InterPro" id="IPR001680">
    <property type="entry name" value="WD40_rpt"/>
</dbReference>
<accession>A0A2A9NR15</accession>
<dbReference type="OrthoDB" id="163438at2759"/>
<dbReference type="Proteomes" id="UP000242287">
    <property type="component" value="Unassembled WGS sequence"/>
</dbReference>
<dbReference type="Pfam" id="PF00168">
    <property type="entry name" value="C2"/>
    <property type="match status" value="1"/>
</dbReference>
<evidence type="ECO:0000313" key="6">
    <source>
        <dbReference type="Proteomes" id="UP000242287"/>
    </source>
</evidence>
<dbReference type="SUPFAM" id="SSF49562">
    <property type="entry name" value="C2 domain (Calcium/lipid-binding domain, CaLB)"/>
    <property type="match status" value="1"/>
</dbReference>
<proteinExistence type="predicted"/>
<dbReference type="SMART" id="SM00320">
    <property type="entry name" value="WD40"/>
    <property type="match status" value="6"/>
</dbReference>
<dbReference type="CDD" id="cd00030">
    <property type="entry name" value="C2"/>
    <property type="match status" value="1"/>
</dbReference>
<dbReference type="SUPFAM" id="SSF52540">
    <property type="entry name" value="P-loop containing nucleoside triphosphate hydrolases"/>
    <property type="match status" value="1"/>
</dbReference>
<dbReference type="PANTHER" id="PTHR44129">
    <property type="entry name" value="WD REPEAT-CONTAINING PROTEIN POP1"/>
    <property type="match status" value="1"/>
</dbReference>
<dbReference type="Gene3D" id="2.60.40.150">
    <property type="entry name" value="C2 domain"/>
    <property type="match status" value="1"/>
</dbReference>
<dbReference type="InterPro" id="IPR027417">
    <property type="entry name" value="P-loop_NTPase"/>
</dbReference>
<feature type="repeat" description="WD" evidence="3">
    <location>
        <begin position="1145"/>
        <end position="1186"/>
    </location>
</feature>
<dbReference type="InterPro" id="IPR056884">
    <property type="entry name" value="NPHP3-like_N"/>
</dbReference>
<protein>
    <recommendedName>
        <fullName evidence="4">C2 domain-containing protein</fullName>
    </recommendedName>
</protein>
<keyword evidence="6" id="KW-1185">Reference proteome</keyword>
<dbReference type="CDD" id="cd00200">
    <property type="entry name" value="WD40"/>
    <property type="match status" value="1"/>
</dbReference>
<gene>
    <name evidence="5" type="ORF">AMATHDRAFT_41059</name>
</gene>
<evidence type="ECO:0000256" key="1">
    <source>
        <dbReference type="ARBA" id="ARBA00022574"/>
    </source>
</evidence>
<dbReference type="Gene3D" id="3.40.50.300">
    <property type="entry name" value="P-loop containing nucleotide triphosphate hydrolases"/>
    <property type="match status" value="1"/>
</dbReference>
<dbReference type="InterPro" id="IPR015943">
    <property type="entry name" value="WD40/YVTN_repeat-like_dom_sf"/>
</dbReference>
<feature type="repeat" description="WD" evidence="3">
    <location>
        <begin position="926"/>
        <end position="958"/>
    </location>
</feature>
<dbReference type="Pfam" id="PF24883">
    <property type="entry name" value="NPHP3_N"/>
    <property type="match status" value="1"/>
</dbReference>
<dbReference type="PROSITE" id="PS50294">
    <property type="entry name" value="WD_REPEATS_REGION"/>
    <property type="match status" value="3"/>
</dbReference>
<dbReference type="PROSITE" id="PS50004">
    <property type="entry name" value="C2"/>
    <property type="match status" value="1"/>
</dbReference>
<dbReference type="PROSITE" id="PS50082">
    <property type="entry name" value="WD_REPEATS_2"/>
    <property type="match status" value="4"/>
</dbReference>
<dbReference type="Gene3D" id="2.130.10.10">
    <property type="entry name" value="YVTN repeat-like/Quinoprotein amine dehydrogenase"/>
    <property type="match status" value="2"/>
</dbReference>
<evidence type="ECO:0000256" key="2">
    <source>
        <dbReference type="ARBA" id="ARBA00022737"/>
    </source>
</evidence>
<dbReference type="InterPro" id="IPR000008">
    <property type="entry name" value="C2_dom"/>
</dbReference>
<sequence>MYNSPNWNSESASADNMLLRLEIRKASSLPNDSRFGSARFSVSVYLDDQEYKTSITQQGISPVFNEVFVLCGQPSSKVTIKVLCIHSMIKNNTHVICETNAMEVYDLLSTQGRDHFIPLQILSNRIKEVRGEKPSITIRMSANSGSTAPVIRSSTAALLKATTLSGDSVVQGVLQGDMSVTRSNWANLLAKLHAFARIAEAIGQLDEKVRVAVTVMTVAFQLVVQQHDRDIRVNHLIDTMAKLYDVLLDIRPIERIISFEKTIGSIISQTIECAYFVTEYCSHSSFAQRFAEYTLSNVDEVISDFERAFNNLRIDLLIGSTTQVTLVTMRILKNVQKVSNMLARISNTLDLPLLRGASWSPRLTCLPGTLDDTLDEIKVWVATPGNQRICLLLGDQKSGKTSLAHSTAQQFWQEGRLGSAIFLRHKLEPTAEQACQSELLFTTIARELAAFDEAINLHISSALHRQPLLGTADIERQFPELVVRPLSELAFVGPILIVIDGLNHCDNLRHVVAVMTKSLDRLPPNVRFLITSRPEDVVEAAFGGLPQCFVHRLQRTEKSEAEVMSALEHLQHLNSKIFEEHTTLLVATKAQERSLDIPLWKSTILSFLRNCTSGESKELVRRLMAFNVTSDPRAAMEDLYSAILDTLLPANISESSSFARSWNSVLGFMIYRLPISITTAESFLLHATNRRISSRPIATLYACGCIVDVKDEQRVIMHPSFEQFITNTMMSKWSQQRYSLATLCLDVMNTFLTRNICRIEDSSVLNSELAHKDALIQQHVPEALNYACLNWISHLLCIKIDEVKDGNELFEQLHQFLFEHLLHWFELMSLLDLLDTAYRTILSLREWLQANKAPDPLLRMVPDGIRFIKKFGYLMSIATLHIYETALLFTPKRTLLFETYQKYIIEDRQIEVSGVEEEWLPLSLVLRGHQRSISHLAFSPDGRHIASASWDNSVRVWDAELGLLTGMFEHPAKVLSVVFSPDALYLASGTEEGKVSVWRLDEGKLVAEFQGPVDDITCIAFSPDETEIIACFDGSGVCINDSQTGRYISGPVQGYAQRDNAIAFIDGRLIVASTSLVEETVRIWDGKTGQAVDGGRPLKHTSFVECIAFSPSGSHLACGTVDGEIWVWVWDAARMWRVLDVSPKRGGHSGGISALRFSNSGDMLVSVSWDKTMRVRDLRAQREIRCFSLDEGTNALALSPDGSTAACASISDRVLVWDLKSESESAAAGTPSLTGNVTNIPGITHDLMITFGFPVSYLNDEPHDRKRWYIDKSKRRVLWLPHQYSGRMSGLLKDVRVLASRLR</sequence>
<dbReference type="InterPro" id="IPR036322">
    <property type="entry name" value="WD40_repeat_dom_sf"/>
</dbReference>
<dbReference type="Pfam" id="PF00400">
    <property type="entry name" value="WD40"/>
    <property type="match status" value="5"/>
</dbReference>